<accession>A0AAJ7TAE4</accession>
<dbReference type="GO" id="GO:0044331">
    <property type="term" value="P:cell-cell adhesion mediated by cadherin"/>
    <property type="evidence" value="ECO:0007669"/>
    <property type="project" value="TreeGrafter"/>
</dbReference>
<dbReference type="GO" id="GO:0005509">
    <property type="term" value="F:calcium ion binding"/>
    <property type="evidence" value="ECO:0007669"/>
    <property type="project" value="UniProtKB-UniRule"/>
</dbReference>
<keyword evidence="3 5" id="KW-0106">Calcium</keyword>
<feature type="compositionally biased region" description="Low complexity" evidence="6">
    <location>
        <begin position="692"/>
        <end position="705"/>
    </location>
</feature>
<dbReference type="GO" id="GO:0045296">
    <property type="term" value="F:cadherin binding"/>
    <property type="evidence" value="ECO:0007669"/>
    <property type="project" value="TreeGrafter"/>
</dbReference>
<feature type="region of interest" description="Disordered" evidence="6">
    <location>
        <begin position="747"/>
        <end position="798"/>
    </location>
</feature>
<dbReference type="PROSITE" id="PS50268">
    <property type="entry name" value="CADHERIN_2"/>
    <property type="match status" value="4"/>
</dbReference>
<feature type="region of interest" description="Disordered" evidence="6">
    <location>
        <begin position="654"/>
        <end position="708"/>
    </location>
</feature>
<evidence type="ECO:0000256" key="3">
    <source>
        <dbReference type="ARBA" id="ARBA00022837"/>
    </source>
</evidence>
<dbReference type="PANTHER" id="PTHR24027">
    <property type="entry name" value="CADHERIN-23"/>
    <property type="match status" value="1"/>
</dbReference>
<dbReference type="RefSeq" id="XP_032813779.1">
    <property type="nucleotide sequence ID" value="XM_032957888.1"/>
</dbReference>
<keyword evidence="7" id="KW-0812">Transmembrane</keyword>
<feature type="transmembrane region" description="Helical" evidence="7">
    <location>
        <begin position="565"/>
        <end position="588"/>
    </location>
</feature>
<dbReference type="GO" id="GO:0016477">
    <property type="term" value="P:cell migration"/>
    <property type="evidence" value="ECO:0007669"/>
    <property type="project" value="TreeGrafter"/>
</dbReference>
<protein>
    <submittedName>
        <fullName evidence="11">Cadherin-related family member 5-like</fullName>
    </submittedName>
</protein>
<evidence type="ECO:0000256" key="8">
    <source>
        <dbReference type="SAM" id="SignalP"/>
    </source>
</evidence>
<dbReference type="InterPro" id="IPR015919">
    <property type="entry name" value="Cadherin-like_sf"/>
</dbReference>
<feature type="compositionally biased region" description="Polar residues" evidence="6">
    <location>
        <begin position="619"/>
        <end position="629"/>
    </location>
</feature>
<evidence type="ECO:0000256" key="6">
    <source>
        <dbReference type="SAM" id="MobiDB-lite"/>
    </source>
</evidence>
<feature type="region of interest" description="Disordered" evidence="6">
    <location>
        <begin position="603"/>
        <end position="636"/>
    </location>
</feature>
<dbReference type="GO" id="GO:0000902">
    <property type="term" value="P:cell morphogenesis"/>
    <property type="evidence" value="ECO:0007669"/>
    <property type="project" value="TreeGrafter"/>
</dbReference>
<feature type="domain" description="Cadherin" evidence="9">
    <location>
        <begin position="364"/>
        <end position="476"/>
    </location>
</feature>
<dbReference type="GO" id="GO:0005912">
    <property type="term" value="C:adherens junction"/>
    <property type="evidence" value="ECO:0007669"/>
    <property type="project" value="TreeGrafter"/>
</dbReference>
<dbReference type="Pfam" id="PF00028">
    <property type="entry name" value="Cadherin"/>
    <property type="match status" value="1"/>
</dbReference>
<evidence type="ECO:0000313" key="10">
    <source>
        <dbReference type="Proteomes" id="UP001318040"/>
    </source>
</evidence>
<evidence type="ECO:0000256" key="7">
    <source>
        <dbReference type="SAM" id="Phobius"/>
    </source>
</evidence>
<dbReference type="GO" id="GO:0008013">
    <property type="term" value="F:beta-catenin binding"/>
    <property type="evidence" value="ECO:0007669"/>
    <property type="project" value="TreeGrafter"/>
</dbReference>
<dbReference type="AlphaFoldDB" id="A0AAJ7TAE4"/>
<dbReference type="InterPro" id="IPR002126">
    <property type="entry name" value="Cadherin-like_dom"/>
</dbReference>
<dbReference type="CDD" id="cd11304">
    <property type="entry name" value="Cadherin_repeat"/>
    <property type="match status" value="2"/>
</dbReference>
<dbReference type="SMART" id="SM00112">
    <property type="entry name" value="CA"/>
    <property type="match status" value="3"/>
</dbReference>
<evidence type="ECO:0000256" key="1">
    <source>
        <dbReference type="ARBA" id="ARBA00004370"/>
    </source>
</evidence>
<dbReference type="Gene3D" id="2.60.40.60">
    <property type="entry name" value="Cadherins"/>
    <property type="match status" value="4"/>
</dbReference>
<dbReference type="PANTHER" id="PTHR24027:SF431">
    <property type="entry name" value="CADHERIN-RELATED FAMILY MEMBER 5-LIKE ISOFORM X1"/>
    <property type="match status" value="1"/>
</dbReference>
<keyword evidence="2" id="KW-0677">Repeat</keyword>
<dbReference type="GO" id="GO:0007156">
    <property type="term" value="P:homophilic cell adhesion via plasma membrane adhesion molecules"/>
    <property type="evidence" value="ECO:0007669"/>
    <property type="project" value="InterPro"/>
</dbReference>
<feature type="domain" description="Cadherin" evidence="9">
    <location>
        <begin position="33"/>
        <end position="128"/>
    </location>
</feature>
<dbReference type="InterPro" id="IPR039808">
    <property type="entry name" value="Cadherin"/>
</dbReference>
<evidence type="ECO:0000259" key="9">
    <source>
        <dbReference type="PROSITE" id="PS50268"/>
    </source>
</evidence>
<keyword evidence="8" id="KW-0732">Signal</keyword>
<feature type="signal peptide" evidence="8">
    <location>
        <begin position="1"/>
        <end position="23"/>
    </location>
</feature>
<keyword evidence="7" id="KW-1133">Transmembrane helix</keyword>
<evidence type="ECO:0000256" key="5">
    <source>
        <dbReference type="PROSITE-ProRule" id="PRU00043"/>
    </source>
</evidence>
<reference evidence="11" key="1">
    <citation type="submission" date="2025-08" db="UniProtKB">
        <authorList>
            <consortium name="RefSeq"/>
        </authorList>
    </citation>
    <scope>IDENTIFICATION</scope>
    <source>
        <tissue evidence="11">Sperm</tissue>
    </source>
</reference>
<comment type="subcellular location">
    <subcellularLocation>
        <location evidence="1">Membrane</location>
    </subcellularLocation>
</comment>
<feature type="chain" id="PRO_5042496213" evidence="8">
    <location>
        <begin position="24"/>
        <end position="810"/>
    </location>
</feature>
<sequence length="810" mass="86739">MALRPWALCLLFSLMLWAENTDAVPCNFNFQPNSSIFNAEVTENSENNYAFFNIPVEGNITEIVLAIIPNNIFTLRDKQLQVANKTALDRETLGETVILALTCKFNDVENRATIAVNILDVNEFDPEFQGTPYKWNISEFSSVSTTFPVPATDKDRGQITYTLDESVPGVEYFEVPLLFKGEISLNKTLKYEDLYARNLTTIELIVKATDSNPSRNATGYTNRTSTATVTVSVIDQDDQPPIFQPKVCSTVADKQLCVNAKYSATVRENVMEESIVFAPAQIRAEDGDKGINAIIKYALLSENDFFEIDASNGQIRMKEVVPSKTQTPEINLQIVAYQDDFQKFTTTTATIKVVTKNESHPAFPEVEYCGHVPNNADVVFATMCNSPNTLQLQVNDADYATGHPIVEYTIVGAGMEHIEINPTGYVLVRSSNLDAGQQYMFDIEAKDIENGDISTTRLTINVQAGSDGSTVTGPQITAGGSDRPTVTGPQPTAGGSDRPTVTGPHPTVGGSDRPTVTGPHPTDGGSNRPTAPDPRPTAGGSDSPTLPDPRPTAGGPEKIYTAQDMAIVGGVLGALLAVALGVIGFLLFKVLSKQKKAVKIEDDAKYGGGGGDDDGGYANSRNGSGQQDDISIADMGRDDDPNMVNYYIHLPKDHMQDTDVDRSSGYNSVSGRPTTPLRDAEEDPAPPPQPRDNPAFAEDAAAAAATDDEQAIHTKSILVTVNSNEKAANDKAGYKAVWFKDEVIPDGGEAADEADGRAVGVRFDGEPADDAEGKESSGAAAPGSGGPHGLDSSAMHTGGAVAEEDEFAFL</sequence>
<organism evidence="10 11">
    <name type="scientific">Petromyzon marinus</name>
    <name type="common">Sea lamprey</name>
    <dbReference type="NCBI Taxonomy" id="7757"/>
    <lineage>
        <taxon>Eukaryota</taxon>
        <taxon>Metazoa</taxon>
        <taxon>Chordata</taxon>
        <taxon>Craniata</taxon>
        <taxon>Vertebrata</taxon>
        <taxon>Cyclostomata</taxon>
        <taxon>Hyperoartia</taxon>
        <taxon>Petromyzontiformes</taxon>
        <taxon>Petromyzontidae</taxon>
        <taxon>Petromyzon</taxon>
    </lineage>
</organism>
<proteinExistence type="predicted"/>
<dbReference type="KEGG" id="pmrn:116944326"/>
<keyword evidence="4 7" id="KW-0472">Membrane</keyword>
<feature type="compositionally biased region" description="Polar residues" evidence="6">
    <location>
        <begin position="664"/>
        <end position="673"/>
    </location>
</feature>
<dbReference type="SUPFAM" id="SSF49313">
    <property type="entry name" value="Cadherin-like"/>
    <property type="match status" value="3"/>
</dbReference>
<name>A0AAJ7TAE4_PETMA</name>
<dbReference type="GO" id="GO:0016339">
    <property type="term" value="P:calcium-dependent cell-cell adhesion via plasma membrane cell adhesion molecules"/>
    <property type="evidence" value="ECO:0007669"/>
    <property type="project" value="TreeGrafter"/>
</dbReference>
<evidence type="ECO:0000256" key="4">
    <source>
        <dbReference type="ARBA" id="ARBA00023136"/>
    </source>
</evidence>
<feature type="domain" description="Cadherin" evidence="9">
    <location>
        <begin position="258"/>
        <end position="363"/>
    </location>
</feature>
<dbReference type="GO" id="GO:0034332">
    <property type="term" value="P:adherens junction organization"/>
    <property type="evidence" value="ECO:0007669"/>
    <property type="project" value="TreeGrafter"/>
</dbReference>
<feature type="region of interest" description="Disordered" evidence="6">
    <location>
        <begin position="464"/>
        <end position="557"/>
    </location>
</feature>
<feature type="domain" description="Cadherin" evidence="9">
    <location>
        <begin position="129"/>
        <end position="243"/>
    </location>
</feature>
<dbReference type="Proteomes" id="UP001318040">
    <property type="component" value="Chromosome 21"/>
</dbReference>
<gene>
    <name evidence="11" type="primary">LOC116944326</name>
</gene>
<dbReference type="GO" id="GO:0007043">
    <property type="term" value="P:cell-cell junction assembly"/>
    <property type="evidence" value="ECO:0007669"/>
    <property type="project" value="TreeGrafter"/>
</dbReference>
<evidence type="ECO:0000256" key="2">
    <source>
        <dbReference type="ARBA" id="ARBA00022737"/>
    </source>
</evidence>
<feature type="compositionally biased region" description="Polar residues" evidence="6">
    <location>
        <begin position="464"/>
        <end position="475"/>
    </location>
</feature>
<dbReference type="PRINTS" id="PR00205">
    <property type="entry name" value="CADHERIN"/>
</dbReference>
<evidence type="ECO:0000313" key="11">
    <source>
        <dbReference type="RefSeq" id="XP_032813779.1"/>
    </source>
</evidence>
<dbReference type="GO" id="GO:0016342">
    <property type="term" value="C:catenin complex"/>
    <property type="evidence" value="ECO:0007669"/>
    <property type="project" value="TreeGrafter"/>
</dbReference>
<keyword evidence="10" id="KW-1185">Reference proteome</keyword>